<dbReference type="EMBL" id="LAZR01016353">
    <property type="protein sequence ID" value="KKM04878.1"/>
    <property type="molecule type" value="Genomic_DNA"/>
</dbReference>
<comment type="caution">
    <text evidence="1">The sequence shown here is derived from an EMBL/GenBank/DDBJ whole genome shotgun (WGS) entry which is preliminary data.</text>
</comment>
<proteinExistence type="predicted"/>
<evidence type="ECO:0000313" key="1">
    <source>
        <dbReference type="EMBL" id="KKM04878.1"/>
    </source>
</evidence>
<gene>
    <name evidence="1" type="ORF">LCGC14_1759820</name>
</gene>
<sequence>MTAKGESQLMQEISDEIDTLMNKFKANETSLAAALVTIDALVVTLDAAVDVMVLDVGSAAGVSLTADLVVLETEAGTMLTAS</sequence>
<accession>A0A0F9K126</accession>
<name>A0A0F9K126_9ZZZZ</name>
<protein>
    <submittedName>
        <fullName evidence="1">Uncharacterized protein</fullName>
    </submittedName>
</protein>
<dbReference type="AlphaFoldDB" id="A0A0F9K126"/>
<reference evidence="1" key="1">
    <citation type="journal article" date="2015" name="Nature">
        <title>Complex archaea that bridge the gap between prokaryotes and eukaryotes.</title>
        <authorList>
            <person name="Spang A."/>
            <person name="Saw J.H."/>
            <person name="Jorgensen S.L."/>
            <person name="Zaremba-Niedzwiedzka K."/>
            <person name="Martijn J."/>
            <person name="Lind A.E."/>
            <person name="van Eijk R."/>
            <person name="Schleper C."/>
            <person name="Guy L."/>
            <person name="Ettema T.J."/>
        </authorList>
    </citation>
    <scope>NUCLEOTIDE SEQUENCE</scope>
</reference>
<organism evidence="1">
    <name type="scientific">marine sediment metagenome</name>
    <dbReference type="NCBI Taxonomy" id="412755"/>
    <lineage>
        <taxon>unclassified sequences</taxon>
        <taxon>metagenomes</taxon>
        <taxon>ecological metagenomes</taxon>
    </lineage>
</organism>